<reference evidence="1 2" key="1">
    <citation type="submission" date="2020-06" db="EMBL/GenBank/DDBJ databases">
        <title>Transcriptomic and genomic resources for Thalictrum thalictroides and T. hernandezii: Facilitating candidate gene discovery in an emerging model plant lineage.</title>
        <authorList>
            <person name="Arias T."/>
            <person name="Riano-Pachon D.M."/>
            <person name="Di Stilio V.S."/>
        </authorList>
    </citation>
    <scope>NUCLEOTIDE SEQUENCE [LARGE SCALE GENOMIC DNA]</scope>
    <source>
        <strain evidence="2">cv. WT478/WT964</strain>
        <tissue evidence="1">Leaves</tissue>
    </source>
</reference>
<organism evidence="1 2">
    <name type="scientific">Thalictrum thalictroides</name>
    <name type="common">Rue-anemone</name>
    <name type="synonym">Anemone thalictroides</name>
    <dbReference type="NCBI Taxonomy" id="46969"/>
    <lineage>
        <taxon>Eukaryota</taxon>
        <taxon>Viridiplantae</taxon>
        <taxon>Streptophyta</taxon>
        <taxon>Embryophyta</taxon>
        <taxon>Tracheophyta</taxon>
        <taxon>Spermatophyta</taxon>
        <taxon>Magnoliopsida</taxon>
        <taxon>Ranunculales</taxon>
        <taxon>Ranunculaceae</taxon>
        <taxon>Thalictroideae</taxon>
        <taxon>Thalictrum</taxon>
    </lineage>
</organism>
<dbReference type="EMBL" id="JABWDY010016711">
    <property type="protein sequence ID" value="KAF5195905.1"/>
    <property type="molecule type" value="Genomic_DNA"/>
</dbReference>
<accession>A0A7J6WHJ4</accession>
<dbReference type="Pfam" id="PF25360">
    <property type="entry name" value="TPR_ATM"/>
    <property type="match status" value="1"/>
</dbReference>
<dbReference type="Proteomes" id="UP000554482">
    <property type="component" value="Unassembled WGS sequence"/>
</dbReference>
<sequence>MLYCTGYKSCKTSTLEKLDAAVDGSSSSSSRSLDDIDDTTTIGEFGPVGIGETFVIHGIEYEQARNWILKNHPQYLMWEGRHKKFLESRKIAVGKKSGYYKVSPEEEFIPWLKQQVFYSKDPKDPEWHVVLEVPSKVYFEDRTCLLRSESVVTDVDEGPGSSELVVDDELIFNEDDDIEVPVRRKIVFKTHLSFGKLELSGKATVMIMVQDTTKKPSTKFLLAACLLSSKDGERVRAYIQNTENSVAKILKTEAIIEMHYKLTAVVHHSHKCHRLSGIEVLVDIIGHRATVSSTS</sequence>
<dbReference type="OrthoDB" id="1923595at2759"/>
<evidence type="ECO:0000313" key="2">
    <source>
        <dbReference type="Proteomes" id="UP000554482"/>
    </source>
</evidence>
<comment type="caution">
    <text evidence="1">The sequence shown here is derived from an EMBL/GenBank/DDBJ whole genome shotgun (WGS) entry which is preliminary data.</text>
</comment>
<name>A0A7J6WHJ4_THATH</name>
<dbReference type="InterPro" id="IPR057445">
    <property type="entry name" value="ATM_TPR"/>
</dbReference>
<protein>
    <submittedName>
        <fullName evidence="1">Uncharacterized protein</fullName>
    </submittedName>
</protein>
<dbReference type="AlphaFoldDB" id="A0A7J6WHJ4"/>
<feature type="non-terminal residue" evidence="1">
    <location>
        <position position="1"/>
    </location>
</feature>
<gene>
    <name evidence="1" type="ORF">FRX31_014508</name>
</gene>
<proteinExistence type="predicted"/>
<dbReference type="Gene3D" id="3.50.30.30">
    <property type="match status" value="1"/>
</dbReference>
<evidence type="ECO:0000313" key="1">
    <source>
        <dbReference type="EMBL" id="KAF5195905.1"/>
    </source>
</evidence>
<keyword evidence="2" id="KW-1185">Reference proteome</keyword>